<organism evidence="2 3">
    <name type="scientific">Popillia japonica</name>
    <name type="common">Japanese beetle</name>
    <dbReference type="NCBI Taxonomy" id="7064"/>
    <lineage>
        <taxon>Eukaryota</taxon>
        <taxon>Metazoa</taxon>
        <taxon>Ecdysozoa</taxon>
        <taxon>Arthropoda</taxon>
        <taxon>Hexapoda</taxon>
        <taxon>Insecta</taxon>
        <taxon>Pterygota</taxon>
        <taxon>Neoptera</taxon>
        <taxon>Endopterygota</taxon>
        <taxon>Coleoptera</taxon>
        <taxon>Polyphaga</taxon>
        <taxon>Scarabaeiformia</taxon>
        <taxon>Scarabaeidae</taxon>
        <taxon>Rutelinae</taxon>
        <taxon>Popillia</taxon>
    </lineage>
</organism>
<dbReference type="PANTHER" id="PTHR46609:SF8">
    <property type="entry name" value="YQAJ VIRAL RECOMBINASE DOMAIN-CONTAINING PROTEIN"/>
    <property type="match status" value="1"/>
</dbReference>
<dbReference type="EMBL" id="JASPKY010000014">
    <property type="protein sequence ID" value="KAK9753295.1"/>
    <property type="molecule type" value="Genomic_DNA"/>
</dbReference>
<dbReference type="SUPFAM" id="SSF52980">
    <property type="entry name" value="Restriction endonuclease-like"/>
    <property type="match status" value="1"/>
</dbReference>
<gene>
    <name evidence="2" type="ORF">QE152_g3558</name>
</gene>
<dbReference type="AlphaFoldDB" id="A0AAW1N090"/>
<evidence type="ECO:0000313" key="3">
    <source>
        <dbReference type="Proteomes" id="UP001458880"/>
    </source>
</evidence>
<dbReference type="Proteomes" id="UP001458880">
    <property type="component" value="Unassembled WGS sequence"/>
</dbReference>
<comment type="caution">
    <text evidence="2">The sequence shown here is derived from an EMBL/GenBank/DDBJ whole genome shotgun (WGS) entry which is preliminary data.</text>
</comment>
<keyword evidence="3" id="KW-1185">Reference proteome</keyword>
<reference evidence="2 3" key="1">
    <citation type="journal article" date="2024" name="BMC Genomics">
        <title>De novo assembly and annotation of Popillia japonica's genome with initial clues to its potential as an invasive pest.</title>
        <authorList>
            <person name="Cucini C."/>
            <person name="Boschi S."/>
            <person name="Funari R."/>
            <person name="Cardaioli E."/>
            <person name="Iannotti N."/>
            <person name="Marturano G."/>
            <person name="Paoli F."/>
            <person name="Bruttini M."/>
            <person name="Carapelli A."/>
            <person name="Frati F."/>
            <person name="Nardi F."/>
        </authorList>
    </citation>
    <scope>NUCLEOTIDE SEQUENCE [LARGE SCALE GENOMIC DNA]</scope>
    <source>
        <strain evidence="2">DMR45628</strain>
    </source>
</reference>
<dbReference type="InterPro" id="IPR011335">
    <property type="entry name" value="Restrct_endonuc-II-like"/>
</dbReference>
<dbReference type="PANTHER" id="PTHR46609">
    <property type="entry name" value="EXONUCLEASE, PHAGE-TYPE/RECB, C-TERMINAL DOMAIN-CONTAINING PROTEIN"/>
    <property type="match status" value="1"/>
</dbReference>
<dbReference type="InterPro" id="IPR019080">
    <property type="entry name" value="YqaJ_viral_recombinase"/>
</dbReference>
<name>A0AAW1N090_POPJA</name>
<dbReference type="Gene3D" id="3.90.320.10">
    <property type="match status" value="1"/>
</dbReference>
<evidence type="ECO:0000259" key="1">
    <source>
        <dbReference type="Pfam" id="PF09588"/>
    </source>
</evidence>
<accession>A0AAW1N090</accession>
<evidence type="ECO:0000313" key="2">
    <source>
        <dbReference type="EMBL" id="KAK9753295.1"/>
    </source>
</evidence>
<proteinExistence type="predicted"/>
<dbReference type="InterPro" id="IPR011604">
    <property type="entry name" value="PDDEXK-like_dom_sf"/>
</dbReference>
<sequence length="256" mass="29644">MRYNNGFLWHNSPWKRTMKCSPGTYMKQFLKSQSKYKKKLTFKRQKRKAGYIETASKRNLDYGPNASQPELSVNAMNDACNQFLETLKVEAASQLQIMNSNVGQFDNPHYRIVKSILSSSHFTSEAIEFGKMHEHVAISILEEKLNEKVSSSGLCVDIEYPFLGASPDGFVGQDRIVEVKCLFKVSKEKLNLSEAAQTLNICLEWKDNRLSLKRNHNYFFQIQGQLHISNKEMCYFVVFVNQNEMFVEEIKLEEIK</sequence>
<dbReference type="Pfam" id="PF09588">
    <property type="entry name" value="YqaJ"/>
    <property type="match status" value="1"/>
</dbReference>
<feature type="domain" description="YqaJ viral recombinase" evidence="1">
    <location>
        <begin position="119"/>
        <end position="231"/>
    </location>
</feature>
<dbReference type="GO" id="GO:0006281">
    <property type="term" value="P:DNA repair"/>
    <property type="evidence" value="ECO:0007669"/>
    <property type="project" value="UniProtKB-ARBA"/>
</dbReference>
<dbReference type="InterPro" id="IPR051703">
    <property type="entry name" value="NF-kappa-B_Signaling_Reg"/>
</dbReference>
<dbReference type="CDD" id="cd22343">
    <property type="entry name" value="PDDEXK_lambda_exonuclease-like"/>
    <property type="match status" value="1"/>
</dbReference>
<protein>
    <submittedName>
        <fullName evidence="2">YqaJ-like viral recombinase domain</fullName>
    </submittedName>
</protein>